<dbReference type="GO" id="GO:0005829">
    <property type="term" value="C:cytosol"/>
    <property type="evidence" value="ECO:0007669"/>
    <property type="project" value="TreeGrafter"/>
</dbReference>
<dbReference type="CDD" id="cd02037">
    <property type="entry name" value="Mrp_NBP35"/>
    <property type="match status" value="1"/>
</dbReference>
<keyword evidence="2 6" id="KW-0547">Nucleotide-binding</keyword>
<keyword evidence="3 6" id="KW-0067">ATP-binding</keyword>
<dbReference type="InterPro" id="IPR027417">
    <property type="entry name" value="P-loop_NTPase"/>
</dbReference>
<evidence type="ECO:0000256" key="5">
    <source>
        <dbReference type="ARBA" id="ARBA00023014"/>
    </source>
</evidence>
<keyword evidence="6" id="KW-0378">Hydrolase</keyword>
<evidence type="ECO:0000313" key="7">
    <source>
        <dbReference type="EMBL" id="VBB47918.1"/>
    </source>
</evidence>
<feature type="binding site" evidence="6">
    <location>
        <begin position="41"/>
        <end position="48"/>
    </location>
    <ligand>
        <name>ATP</name>
        <dbReference type="ChEBI" id="CHEBI:30616"/>
    </ligand>
</feature>
<keyword evidence="5 6" id="KW-0411">Iron-sulfur</keyword>
<evidence type="ECO:0000256" key="4">
    <source>
        <dbReference type="ARBA" id="ARBA00023004"/>
    </source>
</evidence>
<dbReference type="InterPro" id="IPR019591">
    <property type="entry name" value="Mrp/NBP35_ATP-bd"/>
</dbReference>
<evidence type="ECO:0000256" key="6">
    <source>
        <dbReference type="HAMAP-Rule" id="MF_02040"/>
    </source>
</evidence>
<sequence length="282" mass="30513">MNSLSKDDKPSTPADFERLEQDRLIGENLRKIGRKILVMSGKGGVGKSTVAAYLALRLSARGQRVGLLDVDLHGPSIPHLMDLQGGFEMEGEGVIRPCAFSENLRVASLEMLVGDRDAAVIWRGPLKISAIRQFISDITWGELDFLIADSPPGTGDEPLTVAQTIPEAEALVVTTPQEISLADVRKSINFCRQVGMKILGVVENMSGFSCPHCGQKIDLFGKGGGERLSKTMKVPLLGQIPIEPKMVELADEGKLDALLAMDELEVNHAYDRLVDAVLKGNA</sequence>
<gene>
    <name evidence="7" type="ORF">TRIP_B50713</name>
</gene>
<dbReference type="Pfam" id="PF10609">
    <property type="entry name" value="ParA"/>
    <property type="match status" value="1"/>
</dbReference>
<dbReference type="GO" id="GO:0046872">
    <property type="term" value="F:metal ion binding"/>
    <property type="evidence" value="ECO:0007669"/>
    <property type="project" value="UniProtKB-KW"/>
</dbReference>
<dbReference type="PANTHER" id="PTHR23264:SF19">
    <property type="entry name" value="CYTOSOLIC FE-S CLUSTER ASSEMBLY FACTOR NUBP2"/>
    <property type="match status" value="1"/>
</dbReference>
<evidence type="ECO:0000256" key="1">
    <source>
        <dbReference type="ARBA" id="ARBA00022723"/>
    </source>
</evidence>
<comment type="subunit">
    <text evidence="6">Homodimer.</text>
</comment>
<dbReference type="PANTHER" id="PTHR23264">
    <property type="entry name" value="NUCLEOTIDE-BINDING PROTEIN NBP35 YEAST -RELATED"/>
    <property type="match status" value="1"/>
</dbReference>
<comment type="function">
    <text evidence="6">Binds and transfers iron-sulfur (Fe-S) clusters to target apoproteins. Can hydrolyze ATP.</text>
</comment>
<dbReference type="GO" id="GO:0016887">
    <property type="term" value="F:ATP hydrolysis activity"/>
    <property type="evidence" value="ECO:0007669"/>
    <property type="project" value="UniProtKB-UniRule"/>
</dbReference>
<keyword evidence="1 6" id="KW-0479">Metal-binding</keyword>
<dbReference type="GO" id="GO:0051536">
    <property type="term" value="F:iron-sulfur cluster binding"/>
    <property type="evidence" value="ECO:0007669"/>
    <property type="project" value="UniProtKB-UniRule"/>
</dbReference>
<reference evidence="7" key="1">
    <citation type="submission" date="2018-07" db="EMBL/GenBank/DDBJ databases">
        <authorList>
            <consortium name="Genoscope - CEA"/>
            <person name="William W."/>
        </authorList>
    </citation>
    <scope>NUCLEOTIDE SEQUENCE</scope>
    <source>
        <strain evidence="7">IK1</strain>
    </source>
</reference>
<proteinExistence type="inferred from homology"/>
<name>A0A653AIP9_UNCDX</name>
<dbReference type="GO" id="GO:0016226">
    <property type="term" value="P:iron-sulfur cluster assembly"/>
    <property type="evidence" value="ECO:0007669"/>
    <property type="project" value="InterPro"/>
</dbReference>
<organism evidence="7">
    <name type="scientific">Uncultured Desulfatiglans sp</name>
    <dbReference type="NCBI Taxonomy" id="1748965"/>
    <lineage>
        <taxon>Bacteria</taxon>
        <taxon>Pseudomonadati</taxon>
        <taxon>Thermodesulfobacteriota</taxon>
        <taxon>Desulfobacteria</taxon>
        <taxon>Desulfatiglandales</taxon>
        <taxon>Desulfatiglandaceae</taxon>
        <taxon>Desulfatiglans</taxon>
        <taxon>environmental samples</taxon>
    </lineage>
</organism>
<accession>A0A653AIP9</accession>
<keyword evidence="4 6" id="KW-0408">Iron</keyword>
<dbReference type="HAMAP" id="MF_02040">
    <property type="entry name" value="Mrp_NBP35"/>
    <property type="match status" value="1"/>
</dbReference>
<dbReference type="GO" id="GO:0005524">
    <property type="term" value="F:ATP binding"/>
    <property type="evidence" value="ECO:0007669"/>
    <property type="project" value="UniProtKB-UniRule"/>
</dbReference>
<dbReference type="GO" id="GO:0140663">
    <property type="term" value="F:ATP-dependent FeS chaperone activity"/>
    <property type="evidence" value="ECO:0007669"/>
    <property type="project" value="InterPro"/>
</dbReference>
<evidence type="ECO:0000256" key="3">
    <source>
        <dbReference type="ARBA" id="ARBA00022840"/>
    </source>
</evidence>
<dbReference type="Gene3D" id="3.40.50.300">
    <property type="entry name" value="P-loop containing nucleotide triphosphate hydrolases"/>
    <property type="match status" value="1"/>
</dbReference>
<evidence type="ECO:0000256" key="2">
    <source>
        <dbReference type="ARBA" id="ARBA00022741"/>
    </source>
</evidence>
<dbReference type="SUPFAM" id="SSF52540">
    <property type="entry name" value="P-loop containing nucleoside triphosphate hydrolases"/>
    <property type="match status" value="1"/>
</dbReference>
<dbReference type="EMBL" id="UPXX01000032">
    <property type="protein sequence ID" value="VBB47918.1"/>
    <property type="molecule type" value="Genomic_DNA"/>
</dbReference>
<dbReference type="FunFam" id="3.40.50.300:FF:001119">
    <property type="entry name" value="Iron-sulfur cluster carrier protein"/>
    <property type="match status" value="1"/>
</dbReference>
<protein>
    <recommendedName>
        <fullName evidence="6">Iron-sulfur cluster carrier protein</fullName>
    </recommendedName>
</protein>
<comment type="similarity">
    <text evidence="6">Belongs to the Mrp/NBP35 ATP-binding proteins family.</text>
</comment>
<dbReference type="AlphaFoldDB" id="A0A653AIP9"/>
<dbReference type="InterPro" id="IPR033756">
    <property type="entry name" value="YlxH/NBP35"/>
</dbReference>